<dbReference type="EMBL" id="CP014167">
    <property type="protein sequence ID" value="ANS75459.1"/>
    <property type="molecule type" value="Genomic_DNA"/>
</dbReference>
<dbReference type="STRING" id="1462996.AWM70_13285"/>
<dbReference type="Proteomes" id="UP000092573">
    <property type="component" value="Chromosome"/>
</dbReference>
<dbReference type="Gene3D" id="1.10.10.60">
    <property type="entry name" value="Homeodomain-like"/>
    <property type="match status" value="1"/>
</dbReference>
<dbReference type="Pfam" id="PF08765">
    <property type="entry name" value="Mor"/>
    <property type="match status" value="1"/>
</dbReference>
<dbReference type="PANTHER" id="PTHR37812:SF1">
    <property type="entry name" value="MU-LIKE PROPHAGE FLUMU PROTEIN C"/>
    <property type="match status" value="1"/>
</dbReference>
<dbReference type="SUPFAM" id="SSF46689">
    <property type="entry name" value="Homeodomain-like"/>
    <property type="match status" value="1"/>
</dbReference>
<name>A0A1B1N218_9BACL</name>
<dbReference type="InterPro" id="IPR052411">
    <property type="entry name" value="c-mor_Regulatory_Protein"/>
</dbReference>
<dbReference type="OrthoDB" id="9800398at2"/>
<evidence type="ECO:0000313" key="2">
    <source>
        <dbReference type="EMBL" id="ANS75459.1"/>
    </source>
</evidence>
<dbReference type="PANTHER" id="PTHR37812">
    <property type="entry name" value="MU-LIKE PROPHAGE FLUMU PROTEIN C"/>
    <property type="match status" value="1"/>
</dbReference>
<dbReference type="InterPro" id="IPR014875">
    <property type="entry name" value="Mor_transcription_activator"/>
</dbReference>
<reference evidence="2 3" key="1">
    <citation type="submission" date="2016-01" db="EMBL/GenBank/DDBJ databases">
        <title>Complete Genome Sequence of Paenibacillus yonginensis DCY84, a novel Plant Growth-Promoting Bacteria with Elicitation of Induced Systemic Resistance.</title>
        <authorList>
            <person name="Kim Y.J."/>
            <person name="Yang D.C."/>
            <person name="Sukweenadhi J."/>
        </authorList>
    </citation>
    <scope>NUCLEOTIDE SEQUENCE [LARGE SCALE GENOMIC DNA]</scope>
    <source>
        <strain evidence="2 3">DCY84</strain>
    </source>
</reference>
<evidence type="ECO:0000259" key="1">
    <source>
        <dbReference type="Pfam" id="PF08765"/>
    </source>
</evidence>
<keyword evidence="3" id="KW-1185">Reference proteome</keyword>
<accession>A0A1B1N218</accession>
<organism evidence="2 3">
    <name type="scientific">Paenibacillus yonginensis</name>
    <dbReference type="NCBI Taxonomy" id="1462996"/>
    <lineage>
        <taxon>Bacteria</taxon>
        <taxon>Bacillati</taxon>
        <taxon>Bacillota</taxon>
        <taxon>Bacilli</taxon>
        <taxon>Bacillales</taxon>
        <taxon>Paenibacillaceae</taxon>
        <taxon>Paenibacillus</taxon>
    </lineage>
</organism>
<protein>
    <recommendedName>
        <fullName evidence="1">Mor transcription activator domain-containing protein</fullName>
    </recommendedName>
</protein>
<feature type="domain" description="Mor transcription activator" evidence="1">
    <location>
        <begin position="14"/>
        <end position="93"/>
    </location>
</feature>
<dbReference type="InterPro" id="IPR009057">
    <property type="entry name" value="Homeodomain-like_sf"/>
</dbReference>
<dbReference type="AlphaFoldDB" id="A0A1B1N218"/>
<dbReference type="KEGG" id="pyg:AWM70_13285"/>
<dbReference type="InterPro" id="IPR049739">
    <property type="entry name" value="YraL-like"/>
</dbReference>
<sequence length="103" mass="11724">MNYKNGKDVLPPRLLKELQDYIQGELVYIPKCDKKRALWGEISGSRKLIARRNEEIYRSYCAGNDVEELAESYHLSIDSIRKILTKMRSAQRAAATAAVGAHK</sequence>
<dbReference type="RefSeq" id="WP_068697133.1">
    <property type="nucleotide sequence ID" value="NZ_CP014167.1"/>
</dbReference>
<dbReference type="NCBIfam" id="NF040785">
    <property type="entry name" value="CD3324_fam"/>
    <property type="match status" value="1"/>
</dbReference>
<gene>
    <name evidence="2" type="ORF">AWM70_13285</name>
</gene>
<evidence type="ECO:0000313" key="3">
    <source>
        <dbReference type="Proteomes" id="UP000092573"/>
    </source>
</evidence>
<proteinExistence type="predicted"/>